<organism evidence="4 5">
    <name type="scientific">Caldanaerobius fijiensis DSM 17918</name>
    <dbReference type="NCBI Taxonomy" id="1121256"/>
    <lineage>
        <taxon>Bacteria</taxon>
        <taxon>Bacillati</taxon>
        <taxon>Bacillota</taxon>
        <taxon>Clostridia</taxon>
        <taxon>Thermoanaerobacterales</taxon>
        <taxon>Thermoanaerobacteraceae</taxon>
        <taxon>Caldanaerobius</taxon>
    </lineage>
</organism>
<evidence type="ECO:0000313" key="4">
    <source>
        <dbReference type="EMBL" id="SHE36364.1"/>
    </source>
</evidence>
<proteinExistence type="predicted"/>
<dbReference type="Pfam" id="PF02952">
    <property type="entry name" value="Fucose_iso_C"/>
    <property type="match status" value="1"/>
</dbReference>
<dbReference type="EMBL" id="FQVH01000001">
    <property type="protein sequence ID" value="SHE36364.1"/>
    <property type="molecule type" value="Genomic_DNA"/>
</dbReference>
<name>A0A1M4SVW9_9THEO</name>
<dbReference type="OrthoDB" id="5838738at2"/>
<dbReference type="AlphaFoldDB" id="A0A1M4SVW9"/>
<keyword evidence="2" id="KW-0119">Carbohydrate metabolism</keyword>
<reference evidence="4 5" key="1">
    <citation type="submission" date="2016-11" db="EMBL/GenBank/DDBJ databases">
        <authorList>
            <person name="Jaros S."/>
            <person name="Januszkiewicz K."/>
            <person name="Wedrychowicz H."/>
        </authorList>
    </citation>
    <scope>NUCLEOTIDE SEQUENCE [LARGE SCALE GENOMIC DNA]</scope>
    <source>
        <strain evidence="4 5">DSM 17918</strain>
    </source>
</reference>
<dbReference type="InterPro" id="IPR009015">
    <property type="entry name" value="Fucose_isomerase_N/cen_sf"/>
</dbReference>
<sequence length="493" mass="55206">MVNIPQVKLGIVAVSRDCFPIELSSKRREAVVAACRKKGIEICEIRTTVENEKDVLKALEELKEAGVNALVVYLGNFGPEGPETMLAQKFNGPSMYVAAAEETENNLIEGRGDAYCGMLNASYNMGLRNLRPYIPEFPVGTADEIADMISDFKDIARVILGLSKLKIFSFGPRPQDFLACNAPIKPLYDLGIEIMENSELDLFESFNKHERDPRIHDVVKEMEEELGDGNNYPGILPKLAQYEITLLDWIENNIGASEYVIFANKCWPAFQTQFGFVPCYVNSRLAARGIPVSCETDIYGSLSEYIITCATNMPATLLDINNTVPADMYYNNKDKFEGYKLTDLFMGFHCGNTPKCHVKNAAMKYQLIMHRLLEPDKEPDITRGTLEGTIRPGDITLFRLQGTADCMLRSYVAEGEVIDVDPRSFGSIGVFAVKEMARFYRHVLIAKRYPHHTGVAFKHAGKVLFAAMKMLGIEDVSFNQPASMLYKDENPFA</sequence>
<evidence type="ECO:0000259" key="3">
    <source>
        <dbReference type="Pfam" id="PF02952"/>
    </source>
</evidence>
<dbReference type="GO" id="GO:0008736">
    <property type="term" value="F:L-fucose isomerase activity"/>
    <property type="evidence" value="ECO:0007669"/>
    <property type="project" value="InterPro"/>
</dbReference>
<accession>A0A1M4SVW9</accession>
<dbReference type="GO" id="GO:0006004">
    <property type="term" value="P:fucose metabolic process"/>
    <property type="evidence" value="ECO:0007669"/>
    <property type="project" value="InterPro"/>
</dbReference>
<dbReference type="GO" id="GO:0005737">
    <property type="term" value="C:cytoplasm"/>
    <property type="evidence" value="ECO:0007669"/>
    <property type="project" value="InterPro"/>
</dbReference>
<dbReference type="STRING" id="1121256.SAMN02746089_00143"/>
<dbReference type="RefSeq" id="WP_073341166.1">
    <property type="nucleotide sequence ID" value="NZ_FQVH01000001.1"/>
</dbReference>
<dbReference type="Proteomes" id="UP000184088">
    <property type="component" value="Unassembled WGS sequence"/>
</dbReference>
<gene>
    <name evidence="4" type="ORF">SAMN02746089_00143</name>
</gene>
<dbReference type="SUPFAM" id="SSF53743">
    <property type="entry name" value="FucI/AraA N-terminal and middle domains"/>
    <property type="match status" value="1"/>
</dbReference>
<keyword evidence="5" id="KW-1185">Reference proteome</keyword>
<feature type="domain" description="L-fucose isomerase C-terminal" evidence="3">
    <location>
        <begin position="348"/>
        <end position="474"/>
    </location>
</feature>
<evidence type="ECO:0000256" key="1">
    <source>
        <dbReference type="ARBA" id="ARBA00023235"/>
    </source>
</evidence>
<evidence type="ECO:0000313" key="5">
    <source>
        <dbReference type="Proteomes" id="UP000184088"/>
    </source>
</evidence>
<evidence type="ECO:0000256" key="2">
    <source>
        <dbReference type="ARBA" id="ARBA00023277"/>
    </source>
</evidence>
<protein>
    <submittedName>
        <fullName evidence="4">L-fucose isomerase</fullName>
    </submittedName>
</protein>
<dbReference type="InterPro" id="IPR015888">
    <property type="entry name" value="Fuc_isomerase_C"/>
</dbReference>
<keyword evidence="1 4" id="KW-0413">Isomerase</keyword>
<dbReference type="PANTHER" id="PTHR36120">
    <property type="entry name" value="FUCOSE ISOMERASE"/>
    <property type="match status" value="1"/>
</dbReference>
<dbReference type="PANTHER" id="PTHR36120:SF1">
    <property type="entry name" value="L-FUCOSE ISOMERASE C-TERMINAL DOMAIN-CONTAINING PROTEIN"/>
    <property type="match status" value="1"/>
</dbReference>